<dbReference type="RefSeq" id="WP_097349581.1">
    <property type="nucleotide sequence ID" value="NZ_CP151430.1"/>
</dbReference>
<keyword evidence="3" id="KW-1185">Reference proteome</keyword>
<evidence type="ECO:0000313" key="2">
    <source>
        <dbReference type="EMBL" id="PDK42398.1"/>
    </source>
</evidence>
<proteinExistence type="predicted"/>
<dbReference type="EMBL" id="JAAROP010000034">
    <property type="protein sequence ID" value="MBC1324387.1"/>
    <property type="molecule type" value="Genomic_DNA"/>
</dbReference>
<dbReference type="GO" id="GO:0003677">
    <property type="term" value="F:DNA binding"/>
    <property type="evidence" value="ECO:0007669"/>
    <property type="project" value="UniProtKB-KW"/>
</dbReference>
<dbReference type="Pfam" id="PF04237">
    <property type="entry name" value="YjbR"/>
    <property type="match status" value="1"/>
</dbReference>
<dbReference type="SUPFAM" id="SSF142906">
    <property type="entry name" value="YjbR-like"/>
    <property type="match status" value="1"/>
</dbReference>
<accession>A0A7X0W6R9</accession>
<sequence length="127" mass="14853">MNYEQTLQEKVALCLTLRGAKETFPFDNKMHALTIGGKIFALIHMYHGDLFVSVKCQPEKIDQLRDEYQSIIPGYHLNKKHWITLVINEKYDVEPKTEMALIQNSYQLIFDKLPKKAQYTVKFSTND</sequence>
<name>A0A7X0W6R9_LISWE</name>
<dbReference type="Proteomes" id="UP000522007">
    <property type="component" value="Unassembled WGS sequence"/>
</dbReference>
<protein>
    <submittedName>
        <fullName evidence="1">MmcQ/YjbR family DNA-binding protein</fullName>
    </submittedName>
</protein>
<dbReference type="InterPro" id="IPR058532">
    <property type="entry name" value="YjbR/MT2646/Rv2570-like"/>
</dbReference>
<dbReference type="PANTHER" id="PTHR35145:SF1">
    <property type="entry name" value="CYTOPLASMIC PROTEIN"/>
    <property type="match status" value="1"/>
</dbReference>
<dbReference type="InterPro" id="IPR038056">
    <property type="entry name" value="YjbR-like_sf"/>
</dbReference>
<evidence type="ECO:0000313" key="3">
    <source>
        <dbReference type="Proteomes" id="UP000219632"/>
    </source>
</evidence>
<dbReference type="AlphaFoldDB" id="A0A7X0W6R9"/>
<gene>
    <name evidence="2" type="ORF">AFZ32_00845</name>
    <name evidence="1" type="ORF">HB853_15815</name>
</gene>
<reference evidence="2 3" key="1">
    <citation type="submission" date="2017-09" db="EMBL/GenBank/DDBJ databases">
        <title>Draft Genomes of 144 Listeria Monocytogenes isolates from foods.</title>
        <authorList>
            <person name="Wu C.H."/>
            <person name="Ng J."/>
            <person name="Kiang D."/>
            <person name="Chen C.-Y."/>
            <person name="Frink S."/>
            <person name="Lafrades M."/>
            <person name="Morales C."/>
            <person name="Park P."/>
            <person name="Zwick M."/>
        </authorList>
    </citation>
    <scope>NUCLEOTIDE SEQUENCE [LARGE SCALE GENOMIC DNA]</scope>
    <source>
        <strain evidence="2 3">CDPHFDLB-F14M01633.75-2</strain>
    </source>
</reference>
<evidence type="ECO:0000313" key="4">
    <source>
        <dbReference type="Proteomes" id="UP000522007"/>
    </source>
</evidence>
<dbReference type="PANTHER" id="PTHR35145">
    <property type="entry name" value="CYTOPLASMIC PROTEIN-RELATED"/>
    <property type="match status" value="1"/>
</dbReference>
<dbReference type="Gene3D" id="3.90.1150.30">
    <property type="match status" value="1"/>
</dbReference>
<organism evidence="1 4">
    <name type="scientific">Listeria welshimeri</name>
    <dbReference type="NCBI Taxonomy" id="1643"/>
    <lineage>
        <taxon>Bacteria</taxon>
        <taxon>Bacillati</taxon>
        <taxon>Bacillota</taxon>
        <taxon>Bacilli</taxon>
        <taxon>Bacillales</taxon>
        <taxon>Listeriaceae</taxon>
        <taxon>Listeria</taxon>
    </lineage>
</organism>
<dbReference type="InterPro" id="IPR007351">
    <property type="entry name" value="YjbR"/>
</dbReference>
<reference evidence="1 4" key="2">
    <citation type="submission" date="2020-03" db="EMBL/GenBank/DDBJ databases">
        <title>Soil Listeria distribution.</title>
        <authorList>
            <person name="Liao J."/>
            <person name="Wiedmann M."/>
        </authorList>
    </citation>
    <scope>NUCLEOTIDE SEQUENCE [LARGE SCALE GENOMIC DNA]</scope>
    <source>
        <strain evidence="1 4">FSL L7-1829</strain>
    </source>
</reference>
<dbReference type="EMBL" id="NYPG01000001">
    <property type="protein sequence ID" value="PDK42398.1"/>
    <property type="molecule type" value="Genomic_DNA"/>
</dbReference>
<comment type="caution">
    <text evidence="1">The sequence shown here is derived from an EMBL/GenBank/DDBJ whole genome shotgun (WGS) entry which is preliminary data.</text>
</comment>
<dbReference type="Proteomes" id="UP000219632">
    <property type="component" value="Unassembled WGS sequence"/>
</dbReference>
<keyword evidence="1" id="KW-0238">DNA-binding</keyword>
<evidence type="ECO:0000313" key="1">
    <source>
        <dbReference type="EMBL" id="MBC1324387.1"/>
    </source>
</evidence>